<dbReference type="GO" id="GO:0016787">
    <property type="term" value="F:hydrolase activity"/>
    <property type="evidence" value="ECO:0007669"/>
    <property type="project" value="UniProtKB-KW"/>
</dbReference>
<dbReference type="SUPFAM" id="SSF55811">
    <property type="entry name" value="Nudix"/>
    <property type="match status" value="1"/>
</dbReference>
<sequence>MEHRIRAAGILFRHDAILLLRIEDETGEYWVPPGGGFEPEDVTSKGCLRREYFEEAGIETTIGELICVREFLECETNRYNIELYYHVTNYTGEPHLENLEGLNDESVIQAVEWVPFSELHQRRSYPDDLLYLVDKVRQKDFSHHVGSYIQGPDETMNRLI</sequence>
<dbReference type="Proteomes" id="UP000092871">
    <property type="component" value="Unassembled WGS sequence"/>
</dbReference>
<dbReference type="EMBL" id="FLRB01000006">
    <property type="protein sequence ID" value="SBT20431.1"/>
    <property type="molecule type" value="Genomic_DNA"/>
</dbReference>
<evidence type="ECO:0000313" key="7">
    <source>
        <dbReference type="Proteomes" id="UP000092871"/>
    </source>
</evidence>
<dbReference type="EMBL" id="FLRA01000003">
    <property type="protein sequence ID" value="SBT16715.1"/>
    <property type="molecule type" value="Genomic_DNA"/>
</dbReference>
<accession>A0A1C3JNK3</accession>
<dbReference type="CDD" id="cd18880">
    <property type="entry name" value="NUDIX_ADPRase"/>
    <property type="match status" value="1"/>
</dbReference>
<keyword evidence="2" id="KW-0378">Hydrolase</keyword>
<evidence type="ECO:0000313" key="4">
    <source>
        <dbReference type="EMBL" id="SBT16715.1"/>
    </source>
</evidence>
<organism evidence="4 7">
    <name type="scientific">Marinomonas gallaica</name>
    <dbReference type="NCBI Taxonomy" id="1806667"/>
    <lineage>
        <taxon>Bacteria</taxon>
        <taxon>Pseudomonadati</taxon>
        <taxon>Pseudomonadota</taxon>
        <taxon>Gammaproteobacteria</taxon>
        <taxon>Oceanospirillales</taxon>
        <taxon>Oceanospirillaceae</taxon>
        <taxon>Marinomonas</taxon>
    </lineage>
</organism>
<keyword evidence="6" id="KW-1185">Reference proteome</keyword>
<evidence type="ECO:0000256" key="1">
    <source>
        <dbReference type="ARBA" id="ARBA00001946"/>
    </source>
</evidence>
<name>A0A1C3JNK3_9GAMM</name>
<dbReference type="PANTHER" id="PTHR43046:SF16">
    <property type="entry name" value="ADP-RIBOSE PYROPHOSPHATASE YJHB-RELATED"/>
    <property type="match status" value="1"/>
</dbReference>
<evidence type="ECO:0000313" key="6">
    <source>
        <dbReference type="Proteomes" id="UP000092840"/>
    </source>
</evidence>
<dbReference type="Proteomes" id="UP000092840">
    <property type="component" value="Unassembled WGS sequence"/>
</dbReference>
<dbReference type="InterPro" id="IPR015797">
    <property type="entry name" value="NUDIX_hydrolase-like_dom_sf"/>
</dbReference>
<dbReference type="RefSeq" id="WP_067032201.1">
    <property type="nucleotide sequence ID" value="NZ_FLRA01000003.1"/>
</dbReference>
<dbReference type="Pfam" id="PF00293">
    <property type="entry name" value="NUDIX"/>
    <property type="match status" value="1"/>
</dbReference>
<evidence type="ECO:0000259" key="3">
    <source>
        <dbReference type="PROSITE" id="PS51462"/>
    </source>
</evidence>
<feature type="domain" description="Nudix hydrolase" evidence="3">
    <location>
        <begin position="2"/>
        <end position="136"/>
    </location>
</feature>
<dbReference type="Gene3D" id="3.90.79.10">
    <property type="entry name" value="Nucleoside Triphosphate Pyrophosphohydrolase"/>
    <property type="match status" value="1"/>
</dbReference>
<dbReference type="OrthoDB" id="9810648at2"/>
<proteinExistence type="predicted"/>
<comment type="cofactor">
    <cofactor evidence="1">
        <name>Mg(2+)</name>
        <dbReference type="ChEBI" id="CHEBI:18420"/>
    </cofactor>
</comment>
<dbReference type="InterPro" id="IPR000086">
    <property type="entry name" value="NUDIX_hydrolase_dom"/>
</dbReference>
<reference evidence="5 6" key="2">
    <citation type="submission" date="2016-06" db="EMBL/GenBank/DDBJ databases">
        <authorList>
            <person name="Rodrigo-Torres L."/>
            <person name="Arahal D.R."/>
        </authorList>
    </citation>
    <scope>NUCLEOTIDE SEQUENCE [LARGE SCALE GENOMIC DNA]</scope>
    <source>
        <strain evidence="5 6">CECT 5116</strain>
    </source>
</reference>
<protein>
    <recommendedName>
        <fullName evidence="3">Nudix hydrolase domain-containing protein</fullName>
    </recommendedName>
</protein>
<dbReference type="AlphaFoldDB" id="A0A1C3JNK3"/>
<gene>
    <name evidence="4" type="ORF">MGA5115_00797</name>
    <name evidence="5" type="ORF">MGA5116_01015</name>
</gene>
<dbReference type="PROSITE" id="PS51462">
    <property type="entry name" value="NUDIX"/>
    <property type="match status" value="1"/>
</dbReference>
<evidence type="ECO:0000256" key="2">
    <source>
        <dbReference type="ARBA" id="ARBA00022801"/>
    </source>
</evidence>
<evidence type="ECO:0000313" key="5">
    <source>
        <dbReference type="EMBL" id="SBT20431.1"/>
    </source>
</evidence>
<dbReference type="PANTHER" id="PTHR43046">
    <property type="entry name" value="GDP-MANNOSE MANNOSYL HYDROLASE"/>
    <property type="match status" value="1"/>
</dbReference>
<reference evidence="4 7" key="1">
    <citation type="submission" date="2016-06" db="EMBL/GenBank/DDBJ databases">
        <authorList>
            <person name="Kjaerup R.B."/>
            <person name="Dalgaard T.S."/>
            <person name="Juul-Madsen H.R."/>
        </authorList>
    </citation>
    <scope>NUCLEOTIDE SEQUENCE [LARGE SCALE GENOMIC DNA]</scope>
    <source>
        <strain evidence="4 7">CECT 5115</strain>
    </source>
</reference>